<evidence type="ECO:0000313" key="1">
    <source>
        <dbReference type="EMBL" id="GAG45626.1"/>
    </source>
</evidence>
<gene>
    <name evidence="1" type="ORF">S01H1_76654</name>
</gene>
<proteinExistence type="predicted"/>
<organism evidence="1">
    <name type="scientific">marine sediment metagenome</name>
    <dbReference type="NCBI Taxonomy" id="412755"/>
    <lineage>
        <taxon>unclassified sequences</taxon>
        <taxon>metagenomes</taxon>
        <taxon>ecological metagenomes</taxon>
    </lineage>
</organism>
<dbReference type="AlphaFoldDB" id="X0ZB48"/>
<sequence>EIKDIMRMPVKDVAALSTPQQTPYVPQVEGWDKVWYGEHAFEPRS</sequence>
<dbReference type="EMBL" id="BARS01051460">
    <property type="protein sequence ID" value="GAG45626.1"/>
    <property type="molecule type" value="Genomic_DNA"/>
</dbReference>
<protein>
    <submittedName>
        <fullName evidence="1">Uncharacterized protein</fullName>
    </submittedName>
</protein>
<accession>X0ZB48</accession>
<comment type="caution">
    <text evidence="1">The sequence shown here is derived from an EMBL/GenBank/DDBJ whole genome shotgun (WGS) entry which is preliminary data.</text>
</comment>
<feature type="non-terminal residue" evidence="1">
    <location>
        <position position="1"/>
    </location>
</feature>
<reference evidence="1" key="1">
    <citation type="journal article" date="2014" name="Front. Microbiol.">
        <title>High frequency of phylogenetically diverse reductive dehalogenase-homologous genes in deep subseafloor sedimentary metagenomes.</title>
        <authorList>
            <person name="Kawai M."/>
            <person name="Futagami T."/>
            <person name="Toyoda A."/>
            <person name="Takaki Y."/>
            <person name="Nishi S."/>
            <person name="Hori S."/>
            <person name="Arai W."/>
            <person name="Tsubouchi T."/>
            <person name="Morono Y."/>
            <person name="Uchiyama I."/>
            <person name="Ito T."/>
            <person name="Fujiyama A."/>
            <person name="Inagaki F."/>
            <person name="Takami H."/>
        </authorList>
    </citation>
    <scope>NUCLEOTIDE SEQUENCE</scope>
    <source>
        <strain evidence="1">Expedition CK06-06</strain>
    </source>
</reference>
<name>X0ZB48_9ZZZZ</name>